<organism evidence="1">
    <name type="scientific">marine sediment metagenome</name>
    <dbReference type="NCBI Taxonomy" id="412755"/>
    <lineage>
        <taxon>unclassified sequences</taxon>
        <taxon>metagenomes</taxon>
        <taxon>ecological metagenomes</taxon>
    </lineage>
</organism>
<protein>
    <submittedName>
        <fullName evidence="1">Uncharacterized protein</fullName>
    </submittedName>
</protein>
<dbReference type="EMBL" id="LAZR01048618">
    <property type="protein sequence ID" value="KKK91515.1"/>
    <property type="molecule type" value="Genomic_DNA"/>
</dbReference>
<evidence type="ECO:0000313" key="1">
    <source>
        <dbReference type="EMBL" id="KKK91515.1"/>
    </source>
</evidence>
<sequence length="27" mass="2990">MATTVKWMDEAGKKVDKEKATHALVTT</sequence>
<name>A0A0F9A0A8_9ZZZZ</name>
<accession>A0A0F9A0A8</accession>
<feature type="non-terminal residue" evidence="1">
    <location>
        <position position="27"/>
    </location>
</feature>
<proteinExistence type="predicted"/>
<dbReference type="AlphaFoldDB" id="A0A0F9A0A8"/>
<comment type="caution">
    <text evidence="1">The sequence shown here is derived from an EMBL/GenBank/DDBJ whole genome shotgun (WGS) entry which is preliminary data.</text>
</comment>
<gene>
    <name evidence="1" type="ORF">LCGC14_2712190</name>
</gene>
<reference evidence="1" key="1">
    <citation type="journal article" date="2015" name="Nature">
        <title>Complex archaea that bridge the gap between prokaryotes and eukaryotes.</title>
        <authorList>
            <person name="Spang A."/>
            <person name="Saw J.H."/>
            <person name="Jorgensen S.L."/>
            <person name="Zaremba-Niedzwiedzka K."/>
            <person name="Martijn J."/>
            <person name="Lind A.E."/>
            <person name="van Eijk R."/>
            <person name="Schleper C."/>
            <person name="Guy L."/>
            <person name="Ettema T.J."/>
        </authorList>
    </citation>
    <scope>NUCLEOTIDE SEQUENCE</scope>
</reference>